<dbReference type="InterPro" id="IPR043170">
    <property type="entry name" value="PTPA_C_lid"/>
</dbReference>
<evidence type="ECO:0000256" key="2">
    <source>
        <dbReference type="ARBA" id="ARBA00004496"/>
    </source>
</evidence>
<dbReference type="AlphaFoldDB" id="A0AAN7U6T2"/>
<sequence length="456" mass="52631">MSENKIPSFGLKSNVNSTYNHLETVSKLSSEEKLVNEPPKFVDIKTIKPQNVENKGVAQKRIISKRDLRSFHTTATYSELLNFIIQLSLDIQGKSLKSNFTITNNINSILLLLNQLDQYITDIPPKPTRTRFGNESFVEWFNMVEKETPRLLYNLLNEKSLNTPITDEIPLIYNEISTYLQNSWGDKQRIDYGSGHELNFICFLLCLVKIQFIKREEYDLLVLVIFYRYLNIMRRLQESYWLEPAGSHGVWGLDDYHFLPFLFGSSQLIEHKYIRPKSIRNDEIVNSSFSDEYMYLGCIRFIGKVKSGGSLLEHSPMLVDISGVKNWSKVNEGMIKMFKSEVLGKLPIMQHMFFGSIVEYNDNPDIVETDEEINQRKPIVTHSFSSCGCINRVPSMFAVANTDKILASTTTNSDDHCNDNQSCSETDHNHNNHNHNNHNHNNHAAPQQQRSYFPLD</sequence>
<dbReference type="InterPro" id="IPR037218">
    <property type="entry name" value="PTPA_sf"/>
</dbReference>
<dbReference type="FunFam" id="1.20.120.1150:FF:000002">
    <property type="entry name" value="Serine/threonine-protein phosphatase 2A activator"/>
    <property type="match status" value="1"/>
</dbReference>
<dbReference type="Proteomes" id="UP001344447">
    <property type="component" value="Unassembled WGS sequence"/>
</dbReference>
<organism evidence="9 10">
    <name type="scientific">Dictyostelium firmibasis</name>
    <dbReference type="NCBI Taxonomy" id="79012"/>
    <lineage>
        <taxon>Eukaryota</taxon>
        <taxon>Amoebozoa</taxon>
        <taxon>Evosea</taxon>
        <taxon>Eumycetozoa</taxon>
        <taxon>Dictyostelia</taxon>
        <taxon>Dictyosteliales</taxon>
        <taxon>Dictyosteliaceae</taxon>
        <taxon>Dictyostelium</taxon>
    </lineage>
</organism>
<dbReference type="InterPro" id="IPR004327">
    <property type="entry name" value="Phstyr_phstse_ac"/>
</dbReference>
<dbReference type="EC" id="5.2.1.8" evidence="7"/>
<keyword evidence="10" id="KW-1185">Reference proteome</keyword>
<dbReference type="SUPFAM" id="SSF140984">
    <property type="entry name" value="PTPA-like"/>
    <property type="match status" value="1"/>
</dbReference>
<protein>
    <recommendedName>
        <fullName evidence="7">Serine/threonine-protein phosphatase 2A activator</fullName>
        <ecNumber evidence="7">5.2.1.8</ecNumber>
    </recommendedName>
    <alternativeName>
        <fullName evidence="7">Phosphotyrosyl phosphatase activator</fullName>
    </alternativeName>
</protein>
<evidence type="ECO:0000256" key="4">
    <source>
        <dbReference type="ARBA" id="ARBA00023110"/>
    </source>
</evidence>
<feature type="compositionally biased region" description="Basic residues" evidence="8">
    <location>
        <begin position="431"/>
        <end position="441"/>
    </location>
</feature>
<keyword evidence="5 7" id="KW-0413">Isomerase</keyword>
<dbReference type="GO" id="GO:0005634">
    <property type="term" value="C:nucleus"/>
    <property type="evidence" value="ECO:0007669"/>
    <property type="project" value="TreeGrafter"/>
</dbReference>
<dbReference type="PANTHER" id="PTHR10012">
    <property type="entry name" value="SERINE/THREONINE-PROTEIN PHOSPHATASE 2A REGULATORY SUBUNIT B"/>
    <property type="match status" value="1"/>
</dbReference>
<dbReference type="GO" id="GO:0007052">
    <property type="term" value="P:mitotic spindle organization"/>
    <property type="evidence" value="ECO:0007669"/>
    <property type="project" value="TreeGrafter"/>
</dbReference>
<evidence type="ECO:0000313" key="10">
    <source>
        <dbReference type="Proteomes" id="UP001344447"/>
    </source>
</evidence>
<evidence type="ECO:0000256" key="8">
    <source>
        <dbReference type="SAM" id="MobiDB-lite"/>
    </source>
</evidence>
<proteinExistence type="inferred from homology"/>
<dbReference type="Pfam" id="PF03095">
    <property type="entry name" value="PTPA"/>
    <property type="match status" value="1"/>
</dbReference>
<evidence type="ECO:0000256" key="5">
    <source>
        <dbReference type="ARBA" id="ARBA00023235"/>
    </source>
</evidence>
<dbReference type="GO" id="GO:0008160">
    <property type="term" value="F:protein tyrosine phosphatase activator activity"/>
    <property type="evidence" value="ECO:0007669"/>
    <property type="project" value="TreeGrafter"/>
</dbReference>
<evidence type="ECO:0000256" key="7">
    <source>
        <dbReference type="RuleBase" id="RU361210"/>
    </source>
</evidence>
<feature type="compositionally biased region" description="Polar residues" evidence="8">
    <location>
        <begin position="444"/>
        <end position="456"/>
    </location>
</feature>
<dbReference type="PIRSF" id="PIRSF016325">
    <property type="entry name" value="Phstyr_phstse_ac"/>
    <property type="match status" value="1"/>
</dbReference>
<gene>
    <name evidence="9" type="ORF">RB653_004091</name>
</gene>
<comment type="subcellular location">
    <subcellularLocation>
        <location evidence="2 7">Cytoplasm</location>
    </subcellularLocation>
</comment>
<evidence type="ECO:0000256" key="1">
    <source>
        <dbReference type="ARBA" id="ARBA00000971"/>
    </source>
</evidence>
<evidence type="ECO:0000256" key="3">
    <source>
        <dbReference type="ARBA" id="ARBA00022490"/>
    </source>
</evidence>
<accession>A0AAN7U6T2</accession>
<comment type="catalytic activity">
    <reaction evidence="1 7">
        <text>[protein]-peptidylproline (omega=180) = [protein]-peptidylproline (omega=0)</text>
        <dbReference type="Rhea" id="RHEA:16237"/>
        <dbReference type="Rhea" id="RHEA-COMP:10747"/>
        <dbReference type="Rhea" id="RHEA-COMP:10748"/>
        <dbReference type="ChEBI" id="CHEBI:83833"/>
        <dbReference type="ChEBI" id="CHEBI:83834"/>
        <dbReference type="EC" id="5.2.1.8"/>
    </reaction>
</comment>
<evidence type="ECO:0000256" key="6">
    <source>
        <dbReference type="ARBA" id="ARBA00060322"/>
    </source>
</evidence>
<comment type="caution">
    <text evidence="9">The sequence shown here is derived from an EMBL/GenBank/DDBJ whole genome shotgun (WGS) entry which is preliminary data.</text>
</comment>
<dbReference type="CDD" id="cd04087">
    <property type="entry name" value="PTPA"/>
    <property type="match status" value="1"/>
</dbReference>
<comment type="similarity">
    <text evidence="7">Belongs to the PTPA-type PPIase family.</text>
</comment>
<dbReference type="GO" id="GO:0005737">
    <property type="term" value="C:cytoplasm"/>
    <property type="evidence" value="ECO:0007669"/>
    <property type="project" value="UniProtKB-SubCell"/>
</dbReference>
<evidence type="ECO:0000313" key="9">
    <source>
        <dbReference type="EMBL" id="KAK5582506.1"/>
    </source>
</evidence>
<reference evidence="9 10" key="1">
    <citation type="submission" date="2023-11" db="EMBL/GenBank/DDBJ databases">
        <title>Dfirmibasis_genome.</title>
        <authorList>
            <person name="Edelbroek B."/>
            <person name="Kjellin J."/>
            <person name="Jerlstrom-Hultqvist J."/>
            <person name="Soderbom F."/>
        </authorList>
    </citation>
    <scope>NUCLEOTIDE SEQUENCE [LARGE SCALE GENOMIC DNA]</scope>
    <source>
        <strain evidence="9 10">TNS-C-14</strain>
    </source>
</reference>
<keyword evidence="4 7" id="KW-0697">Rotamase</keyword>
<dbReference type="EMBL" id="JAVFKY010000001">
    <property type="protein sequence ID" value="KAK5582506.1"/>
    <property type="molecule type" value="Genomic_DNA"/>
</dbReference>
<dbReference type="GO" id="GO:0003755">
    <property type="term" value="F:peptidyl-prolyl cis-trans isomerase activity"/>
    <property type="evidence" value="ECO:0007669"/>
    <property type="project" value="UniProtKB-KW"/>
</dbReference>
<feature type="region of interest" description="Disordered" evidence="8">
    <location>
        <begin position="410"/>
        <end position="456"/>
    </location>
</feature>
<dbReference type="Gene3D" id="1.20.120.1150">
    <property type="match status" value="1"/>
</dbReference>
<dbReference type="PANTHER" id="PTHR10012:SF1">
    <property type="entry name" value="SERINE_THREONINE-PROTEIN PHOSPHATASE 2A ACTIVATOR 2-RELATED"/>
    <property type="match status" value="1"/>
</dbReference>
<keyword evidence="3 7" id="KW-0963">Cytoplasm</keyword>
<comment type="function">
    <text evidence="6">PPIases accelerate the folding of proteins. It catalyzes the cis-trans isomerization of proline imidic peptide bonds in oligopeptides. Acts as a regulatory subunit for PP2A-like phosphatases modulating their activity or substrate specificity, probably by inducing a conformational change in the catalytic subunit, a direct target of the PPIase.</text>
</comment>
<name>A0AAN7U6T2_9MYCE</name>
<dbReference type="GO" id="GO:0000159">
    <property type="term" value="C:protein phosphatase type 2A complex"/>
    <property type="evidence" value="ECO:0007669"/>
    <property type="project" value="TreeGrafter"/>
</dbReference>